<gene>
    <name evidence="3" type="ORF">H9L17_06155</name>
</gene>
<dbReference type="InterPro" id="IPR002035">
    <property type="entry name" value="VWF_A"/>
</dbReference>
<dbReference type="KEGG" id="tbv:H9L17_06155"/>
<dbReference type="SMART" id="SM00327">
    <property type="entry name" value="VWA"/>
    <property type="match status" value="1"/>
</dbReference>
<reference evidence="3 4" key="1">
    <citation type="submission" date="2020-08" db="EMBL/GenBank/DDBJ databases">
        <title>Genome sequence of Thermomonas brevis KACC 16975T.</title>
        <authorList>
            <person name="Hyun D.-W."/>
            <person name="Bae J.-W."/>
        </authorList>
    </citation>
    <scope>NUCLEOTIDE SEQUENCE [LARGE SCALE GENOMIC DNA]</scope>
    <source>
        <strain evidence="3 4">KACC 16975</strain>
    </source>
</reference>
<proteinExistence type="predicted"/>
<dbReference type="EMBL" id="CP060711">
    <property type="protein sequence ID" value="QNN47712.1"/>
    <property type="molecule type" value="Genomic_DNA"/>
</dbReference>
<organism evidence="3 4">
    <name type="scientific">Thermomonas brevis</name>
    <dbReference type="NCBI Taxonomy" id="215691"/>
    <lineage>
        <taxon>Bacteria</taxon>
        <taxon>Pseudomonadati</taxon>
        <taxon>Pseudomonadota</taxon>
        <taxon>Gammaproteobacteria</taxon>
        <taxon>Lysobacterales</taxon>
        <taxon>Lysobacteraceae</taxon>
        <taxon>Thermomonas</taxon>
    </lineage>
</organism>
<dbReference type="SUPFAM" id="SSF53300">
    <property type="entry name" value="vWA-like"/>
    <property type="match status" value="1"/>
</dbReference>
<dbReference type="PROSITE" id="PS50234">
    <property type="entry name" value="VWFA"/>
    <property type="match status" value="1"/>
</dbReference>
<feature type="transmembrane region" description="Helical" evidence="1">
    <location>
        <begin position="319"/>
        <end position="336"/>
    </location>
</feature>
<evidence type="ECO:0000313" key="3">
    <source>
        <dbReference type="EMBL" id="QNN47712.1"/>
    </source>
</evidence>
<dbReference type="InterPro" id="IPR036465">
    <property type="entry name" value="vWFA_dom_sf"/>
</dbReference>
<dbReference type="PANTHER" id="PTHR22550">
    <property type="entry name" value="SPORE GERMINATION PROTEIN"/>
    <property type="match status" value="1"/>
</dbReference>
<evidence type="ECO:0000256" key="1">
    <source>
        <dbReference type="SAM" id="Phobius"/>
    </source>
</evidence>
<keyword evidence="1" id="KW-0472">Membrane</keyword>
<dbReference type="PANTHER" id="PTHR22550:SF18">
    <property type="entry name" value="VWFA DOMAIN-CONTAINING PROTEIN"/>
    <property type="match status" value="1"/>
</dbReference>
<dbReference type="RefSeq" id="WP_187571456.1">
    <property type="nucleotide sequence ID" value="NZ_CP060711.1"/>
</dbReference>
<accession>A0A7G9QWI7</accession>
<dbReference type="Proteomes" id="UP000515977">
    <property type="component" value="Chromosome"/>
</dbReference>
<dbReference type="Pfam" id="PF00092">
    <property type="entry name" value="VWA"/>
    <property type="match status" value="1"/>
</dbReference>
<dbReference type="CDD" id="cd01467">
    <property type="entry name" value="vWA_BatA_type"/>
    <property type="match status" value="1"/>
</dbReference>
<keyword evidence="1" id="KW-1133">Transmembrane helix</keyword>
<dbReference type="Gene3D" id="3.40.50.410">
    <property type="entry name" value="von Willebrand factor, type A domain"/>
    <property type="match status" value="1"/>
</dbReference>
<keyword evidence="1" id="KW-0812">Transmembrane</keyword>
<keyword evidence="4" id="KW-1185">Reference proteome</keyword>
<protein>
    <submittedName>
        <fullName evidence="3">VWA domain-containing protein</fullName>
    </submittedName>
</protein>
<evidence type="ECO:0000259" key="2">
    <source>
        <dbReference type="PROSITE" id="PS50234"/>
    </source>
</evidence>
<evidence type="ECO:0000313" key="4">
    <source>
        <dbReference type="Proteomes" id="UP000515977"/>
    </source>
</evidence>
<feature type="domain" description="VWFA" evidence="2">
    <location>
        <begin position="100"/>
        <end position="299"/>
    </location>
</feature>
<sequence>MNMLRELLDIDGFAWPWALLAVLLPWLVHFALPARASADAAALRVPWSERLRQVADGHAGLPRPRGFPWLMWLTWCLLCVAAARPQQLGPPVAPPQAGRDLMLAVDLSASMGEEDMQLGGQVVDRLTAAKAVLADFLDRRAGDRVGLIVFGDRAFALTPLTLDRDSVRQQLDDAVVGLAGRATALGDAIALAVKRLQRQDAAQGESREHVLIVLTDGVNTAGVLEPDKAAEIARDAGVRVHAIAFGGDGSAMSVFGFRLPLGGGDEVDEAGLARIAKLTGGRFFRARAADELAGIYAEIDRLEPVKRAGQAVRPRIERYPLPLGAALALGMLALLLRRRGA</sequence>
<name>A0A7G9QWI7_9GAMM</name>
<dbReference type="InterPro" id="IPR050768">
    <property type="entry name" value="UPF0353/GerABKA_families"/>
</dbReference>
<dbReference type="AlphaFoldDB" id="A0A7G9QWI7"/>
<dbReference type="InterPro" id="IPR033881">
    <property type="entry name" value="vWA_BatA_type"/>
</dbReference>